<keyword evidence="2" id="KW-1185">Reference proteome</keyword>
<dbReference type="Proteomes" id="UP000035740">
    <property type="component" value="Unassembled WGS sequence"/>
</dbReference>
<organism evidence="1 2">
    <name type="scientific">Beta vulgaris subsp. vulgaris</name>
    <name type="common">Beet</name>
    <dbReference type="NCBI Taxonomy" id="3555"/>
    <lineage>
        <taxon>Eukaryota</taxon>
        <taxon>Viridiplantae</taxon>
        <taxon>Streptophyta</taxon>
        <taxon>Embryophyta</taxon>
        <taxon>Tracheophyta</taxon>
        <taxon>Spermatophyta</taxon>
        <taxon>Magnoliopsida</taxon>
        <taxon>eudicotyledons</taxon>
        <taxon>Gunneridae</taxon>
        <taxon>Pentapetalae</taxon>
        <taxon>Caryophyllales</taxon>
        <taxon>Chenopodiaceae</taxon>
        <taxon>Betoideae</taxon>
        <taxon>Beta</taxon>
    </lineage>
</organism>
<reference evidence="1 2" key="1">
    <citation type="journal article" date="2014" name="Nature">
        <title>The genome of the recently domesticated crop plant sugar beet (Beta vulgaris).</title>
        <authorList>
            <person name="Dohm J.C."/>
            <person name="Minoche A.E."/>
            <person name="Holtgrawe D."/>
            <person name="Capella-Gutierrez S."/>
            <person name="Zakrzewski F."/>
            <person name="Tafer H."/>
            <person name="Rupp O."/>
            <person name="Sorensen T.R."/>
            <person name="Stracke R."/>
            <person name="Reinhardt R."/>
            <person name="Goesmann A."/>
            <person name="Kraft T."/>
            <person name="Schulz B."/>
            <person name="Stadler P.F."/>
            <person name="Schmidt T."/>
            <person name="Gabaldon T."/>
            <person name="Lehrach H."/>
            <person name="Weisshaar B."/>
            <person name="Himmelbauer H."/>
        </authorList>
    </citation>
    <scope>NUCLEOTIDE SEQUENCE [LARGE SCALE GENOMIC DNA]</scope>
    <source>
        <tissue evidence="1">Taproot</tissue>
    </source>
</reference>
<evidence type="ECO:0000313" key="2">
    <source>
        <dbReference type="Proteomes" id="UP000035740"/>
    </source>
</evidence>
<accession>A0A0J8DWR8</accession>
<dbReference type="EMBL" id="KQ090489">
    <property type="protein sequence ID" value="KMS95305.1"/>
    <property type="molecule type" value="Genomic_DNA"/>
</dbReference>
<dbReference type="AlphaFoldDB" id="A0A0J8DWR8"/>
<gene>
    <name evidence="1" type="ORF">BVRB_009590</name>
</gene>
<name>A0A0J8DWR8_BETVV</name>
<dbReference type="Gramene" id="KMS95305">
    <property type="protein sequence ID" value="KMS95305"/>
    <property type="gene ID" value="BVRB_009590"/>
</dbReference>
<protein>
    <submittedName>
        <fullName evidence="1">Uncharacterized protein</fullName>
    </submittedName>
</protein>
<proteinExistence type="predicted"/>
<sequence length="35" mass="3835">MKMWQAIIDLIEGRIANSDCFSVCSLLYASVVTGV</sequence>
<evidence type="ECO:0000313" key="1">
    <source>
        <dbReference type="EMBL" id="KMS95305.1"/>
    </source>
</evidence>